<dbReference type="InterPro" id="IPR036397">
    <property type="entry name" value="RNaseH_sf"/>
</dbReference>
<dbReference type="PANTHER" id="PTHR37984:SF5">
    <property type="entry name" value="PROTEIN NYNRIN-LIKE"/>
    <property type="match status" value="1"/>
</dbReference>
<dbReference type="AlphaFoldDB" id="A0AB32WGY1"/>
<dbReference type="InterPro" id="IPR012337">
    <property type="entry name" value="RNaseH-like_sf"/>
</dbReference>
<dbReference type="InterPro" id="IPR001584">
    <property type="entry name" value="Integrase_cat-core"/>
</dbReference>
<dbReference type="SUPFAM" id="SSF53098">
    <property type="entry name" value="Ribonuclease H-like"/>
    <property type="match status" value="1"/>
</dbReference>
<protein>
    <submittedName>
        <fullName evidence="3">Uncharacterized protein LOC108662395</fullName>
    </submittedName>
</protein>
<feature type="domain" description="Integrase catalytic" evidence="1">
    <location>
        <begin position="1"/>
        <end position="141"/>
    </location>
</feature>
<name>A0AB32WGY1_THECC</name>
<evidence type="ECO:0000313" key="2">
    <source>
        <dbReference type="Proteomes" id="UP000694886"/>
    </source>
</evidence>
<dbReference type="Gene3D" id="3.30.420.10">
    <property type="entry name" value="Ribonuclease H-like superfamily/Ribonuclease H"/>
    <property type="match status" value="1"/>
</dbReference>
<gene>
    <name evidence="3" type="primary">LOC108662395</name>
</gene>
<evidence type="ECO:0000313" key="3">
    <source>
        <dbReference type="RefSeq" id="XP_017978214.1"/>
    </source>
</evidence>
<dbReference type="GO" id="GO:0003676">
    <property type="term" value="F:nucleic acid binding"/>
    <property type="evidence" value="ECO:0007669"/>
    <property type="project" value="InterPro"/>
</dbReference>
<dbReference type="GeneID" id="108662395"/>
<accession>A0AB32WGY1</accession>
<reference evidence="2" key="1">
    <citation type="journal article" date="1997" name="Nucleic Acids Res.">
        <title>tRNAscan-SE: a program for improved detection of transfer RNA genes in genomic sequence.</title>
        <authorList>
            <person name="Lowe T.M."/>
            <person name="Eddy S.R."/>
        </authorList>
    </citation>
    <scope>NUCLEOTIDE SEQUENCE [LARGE SCALE GENOMIC DNA]</scope>
    <source>
        <strain evidence="2">r\B97-61/B2</strain>
    </source>
</reference>
<sequence length="148" mass="16520">MEAISLKNAIGPTVANFIKKNIICRFGIPRRILSDNSAPFINANVSELLTFYDVDHVKSTPYYLKGNGQAKATNKTLLKVLSRMVHEEQKMWHDALLVALWAYKTSKSGPTKATLFSLVYGTEVVLLVKILVPSTRLVLDVELDNDTL</sequence>
<reference evidence="3" key="2">
    <citation type="submission" date="2025-08" db="UniProtKB">
        <authorList>
            <consortium name="RefSeq"/>
        </authorList>
    </citation>
    <scope>IDENTIFICATION</scope>
</reference>
<dbReference type="InterPro" id="IPR050951">
    <property type="entry name" value="Retrovirus_Pol_polyprotein"/>
</dbReference>
<dbReference type="RefSeq" id="XP_017978214.1">
    <property type="nucleotide sequence ID" value="XM_018122725.1"/>
</dbReference>
<dbReference type="Gramene" id="Tc06v2_t000020.1">
    <property type="protein sequence ID" value="Tc06v2_p000020.1"/>
    <property type="gene ID" value="Tc06v2_g000020"/>
</dbReference>
<dbReference type="KEGG" id="tcc:108662395"/>
<evidence type="ECO:0000259" key="1">
    <source>
        <dbReference type="PROSITE" id="PS50994"/>
    </source>
</evidence>
<organism evidence="2 3">
    <name type="scientific">Theobroma cacao</name>
    <name type="common">Cacao</name>
    <name type="synonym">Cocoa</name>
    <dbReference type="NCBI Taxonomy" id="3641"/>
    <lineage>
        <taxon>Eukaryota</taxon>
        <taxon>Viridiplantae</taxon>
        <taxon>Streptophyta</taxon>
        <taxon>Embryophyta</taxon>
        <taxon>Tracheophyta</taxon>
        <taxon>Spermatophyta</taxon>
        <taxon>Magnoliopsida</taxon>
        <taxon>eudicotyledons</taxon>
        <taxon>Gunneridae</taxon>
        <taxon>Pentapetalae</taxon>
        <taxon>rosids</taxon>
        <taxon>malvids</taxon>
        <taxon>Malvales</taxon>
        <taxon>Malvaceae</taxon>
        <taxon>Byttnerioideae</taxon>
        <taxon>Theobroma</taxon>
    </lineage>
</organism>
<dbReference type="PROSITE" id="PS50994">
    <property type="entry name" value="INTEGRASE"/>
    <property type="match status" value="1"/>
</dbReference>
<dbReference type="GO" id="GO:0015074">
    <property type="term" value="P:DNA integration"/>
    <property type="evidence" value="ECO:0007669"/>
    <property type="project" value="InterPro"/>
</dbReference>
<dbReference type="PANTHER" id="PTHR37984">
    <property type="entry name" value="PROTEIN CBG26694"/>
    <property type="match status" value="1"/>
</dbReference>
<proteinExistence type="predicted"/>
<dbReference type="Proteomes" id="UP000694886">
    <property type="component" value="Chromosome 6"/>
</dbReference>